<feature type="compositionally biased region" description="Basic and acidic residues" evidence="1">
    <location>
        <begin position="318"/>
        <end position="334"/>
    </location>
</feature>
<dbReference type="AlphaFoldDB" id="A0A5B9E811"/>
<dbReference type="InterPro" id="IPR001173">
    <property type="entry name" value="Glyco_trans_2-like"/>
</dbReference>
<dbReference type="OrthoDB" id="111731at2"/>
<dbReference type="PANTHER" id="PTHR43685">
    <property type="entry name" value="GLYCOSYLTRANSFERASE"/>
    <property type="match status" value="1"/>
</dbReference>
<dbReference type="RefSeq" id="WP_147647562.1">
    <property type="nucleotide sequence ID" value="NZ_CP042806.1"/>
</dbReference>
<dbReference type="KEGG" id="talb:FTW19_10385"/>
<dbReference type="InterPro" id="IPR050834">
    <property type="entry name" value="Glycosyltransf_2"/>
</dbReference>
<dbReference type="Proteomes" id="UP000321820">
    <property type="component" value="Chromosome"/>
</dbReference>
<dbReference type="EMBL" id="CP042806">
    <property type="protein sequence ID" value="QEE28372.1"/>
    <property type="molecule type" value="Genomic_DNA"/>
</dbReference>
<feature type="region of interest" description="Disordered" evidence="1">
    <location>
        <begin position="315"/>
        <end position="334"/>
    </location>
</feature>
<evidence type="ECO:0000313" key="4">
    <source>
        <dbReference type="Proteomes" id="UP000321820"/>
    </source>
</evidence>
<keyword evidence="3" id="KW-0808">Transferase</keyword>
<gene>
    <name evidence="3" type="ORF">FTW19_10385</name>
</gene>
<evidence type="ECO:0000259" key="2">
    <source>
        <dbReference type="Pfam" id="PF00535"/>
    </source>
</evidence>
<dbReference type="Pfam" id="PF00535">
    <property type="entry name" value="Glycos_transf_2"/>
    <property type="match status" value="1"/>
</dbReference>
<feature type="domain" description="Glycosyltransferase 2-like" evidence="2">
    <location>
        <begin position="13"/>
        <end position="142"/>
    </location>
</feature>
<evidence type="ECO:0000313" key="3">
    <source>
        <dbReference type="EMBL" id="QEE28372.1"/>
    </source>
</evidence>
<dbReference type="InterPro" id="IPR029044">
    <property type="entry name" value="Nucleotide-diphossugar_trans"/>
</dbReference>
<sequence>MIPRSSDPEPEISVVMTTCSRAHLLPGVLDALLGQSLLANVSVEMVIVDDQSTDNTPEVLARYQAEAAIPVRILQGAKQGVAAARNLAVQHARGRWLASFDDDEIAPPHWLQTLYGVAQQNHAVCVGGATALSLPEGRSFSEVGPRARRLLGEILFSEERSMQFHELPSTNNVLIRRDVFESLGGFDLNFTEGGEDTDLFQRMHRAGHRMWLAPEAKVLHLIPPRRLDPHVLSQSAMRTGAIEARLAGARNSLPSLLYNLTGRLVLAVARDLPQLAAGRLSRQPAKVLDAQLSLAVTAGLYRGLSAARGGSSQFLSRMDFRSRHGERPDTPPRQ</sequence>
<dbReference type="PANTHER" id="PTHR43685:SF2">
    <property type="entry name" value="GLYCOSYLTRANSFERASE 2-LIKE DOMAIN-CONTAINING PROTEIN"/>
    <property type="match status" value="1"/>
</dbReference>
<evidence type="ECO:0000256" key="1">
    <source>
        <dbReference type="SAM" id="MobiDB-lite"/>
    </source>
</evidence>
<reference evidence="3 4" key="1">
    <citation type="submission" date="2019-08" db="EMBL/GenBank/DDBJ databases">
        <title>Complete genome sequence of Terriglobus albidus strain ORNL.</title>
        <authorList>
            <person name="Podar M."/>
        </authorList>
    </citation>
    <scope>NUCLEOTIDE SEQUENCE [LARGE SCALE GENOMIC DNA]</scope>
    <source>
        <strain evidence="3 4">ORNL</strain>
    </source>
</reference>
<organism evidence="3 4">
    <name type="scientific">Terriglobus albidus</name>
    <dbReference type="NCBI Taxonomy" id="1592106"/>
    <lineage>
        <taxon>Bacteria</taxon>
        <taxon>Pseudomonadati</taxon>
        <taxon>Acidobacteriota</taxon>
        <taxon>Terriglobia</taxon>
        <taxon>Terriglobales</taxon>
        <taxon>Acidobacteriaceae</taxon>
        <taxon>Terriglobus</taxon>
    </lineage>
</organism>
<protein>
    <submittedName>
        <fullName evidence="3">Glycosyltransferase</fullName>
    </submittedName>
</protein>
<dbReference type="GO" id="GO:0016740">
    <property type="term" value="F:transferase activity"/>
    <property type="evidence" value="ECO:0007669"/>
    <property type="project" value="UniProtKB-KW"/>
</dbReference>
<keyword evidence="4" id="KW-1185">Reference proteome</keyword>
<accession>A0A5B9E811</accession>
<dbReference type="Gene3D" id="3.90.550.10">
    <property type="entry name" value="Spore Coat Polysaccharide Biosynthesis Protein SpsA, Chain A"/>
    <property type="match status" value="1"/>
</dbReference>
<name>A0A5B9E811_9BACT</name>
<proteinExistence type="predicted"/>
<dbReference type="SUPFAM" id="SSF53448">
    <property type="entry name" value="Nucleotide-diphospho-sugar transferases"/>
    <property type="match status" value="1"/>
</dbReference>